<sequence>MSHTPESPRPAAHQLADHLFRHESGKMISILVGSFGARHLQLAEDVVQESLIRALRSWPVHGIPEKPQAWLLKTARNLAIDQLRREKRFLEKQLELLAELERADHCDEVTDEAIDPQLSMIFVCCHPLIPPESQAALALKTLCGFSPAEIANAFLVSEDAVTKRLTRARQRIRESGLAFQMPAVPEWPERLDGVLKVIYLLFNEGHKASQGDEIVRAELCSEALRLAHLLTRHPAGNQPQTHALIALMAFTAARFPARVDESGKLLRLEDQNRGLWDQNLIHTGVTHLALASVGSELSDYHLQAGIAACHTLARSDATTDWQRILISYDLLLERQASPIVALNRAVAISKVDGPDAALQAIDHSGIRQRLGNYHLFHAVLGELEVARGCPSAAAQHFREALSSVETTPERAHLEARLKSCIE</sequence>
<name>A0ABW2L7L8_9BACT</name>
<protein>
    <submittedName>
        <fullName evidence="4">RNA polymerase sigma factor</fullName>
    </submittedName>
</protein>
<dbReference type="InterPro" id="IPR013249">
    <property type="entry name" value="RNA_pol_sigma70_r4_t2"/>
</dbReference>
<evidence type="ECO:0000259" key="1">
    <source>
        <dbReference type="Pfam" id="PF04542"/>
    </source>
</evidence>
<dbReference type="SUPFAM" id="SSF88659">
    <property type="entry name" value="Sigma3 and sigma4 domains of RNA polymerase sigma factors"/>
    <property type="match status" value="1"/>
</dbReference>
<dbReference type="Proteomes" id="UP001596472">
    <property type="component" value="Unassembled WGS sequence"/>
</dbReference>
<dbReference type="NCBIfam" id="TIGR02937">
    <property type="entry name" value="sigma70-ECF"/>
    <property type="match status" value="1"/>
</dbReference>
<feature type="domain" description="RNA polymerase sigma-70 region 2" evidence="1">
    <location>
        <begin position="38"/>
        <end position="88"/>
    </location>
</feature>
<organism evidence="4 5">
    <name type="scientific">Haloferula chungangensis</name>
    <dbReference type="NCBI Taxonomy" id="1048331"/>
    <lineage>
        <taxon>Bacteria</taxon>
        <taxon>Pseudomonadati</taxon>
        <taxon>Verrucomicrobiota</taxon>
        <taxon>Verrucomicrobiia</taxon>
        <taxon>Verrucomicrobiales</taxon>
        <taxon>Verrucomicrobiaceae</taxon>
        <taxon>Haloferula</taxon>
    </lineage>
</organism>
<keyword evidence="5" id="KW-1185">Reference proteome</keyword>
<dbReference type="Pfam" id="PF04542">
    <property type="entry name" value="Sigma70_r2"/>
    <property type="match status" value="1"/>
</dbReference>
<dbReference type="SUPFAM" id="SSF88946">
    <property type="entry name" value="Sigma2 domain of RNA polymerase sigma factors"/>
    <property type="match status" value="1"/>
</dbReference>
<dbReference type="InterPro" id="IPR013324">
    <property type="entry name" value="RNA_pol_sigma_r3/r4-like"/>
</dbReference>
<evidence type="ECO:0000313" key="5">
    <source>
        <dbReference type="Proteomes" id="UP001596472"/>
    </source>
</evidence>
<accession>A0ABW2L7L8</accession>
<dbReference type="InterPro" id="IPR014284">
    <property type="entry name" value="RNA_pol_sigma-70_dom"/>
</dbReference>
<dbReference type="PANTHER" id="PTHR47756:SF2">
    <property type="entry name" value="BLL6612 PROTEIN"/>
    <property type="match status" value="1"/>
</dbReference>
<feature type="domain" description="RNA polymerase sigma factor 70 region 4 type 2" evidence="2">
    <location>
        <begin position="122"/>
        <end position="172"/>
    </location>
</feature>
<proteinExistence type="predicted"/>
<dbReference type="InterPro" id="IPR036388">
    <property type="entry name" value="WH-like_DNA-bd_sf"/>
</dbReference>
<dbReference type="Gene3D" id="1.10.1740.10">
    <property type="match status" value="1"/>
</dbReference>
<feature type="domain" description="DUF6596" evidence="3">
    <location>
        <begin position="190"/>
        <end position="291"/>
    </location>
</feature>
<dbReference type="InterPro" id="IPR013325">
    <property type="entry name" value="RNA_pol_sigma_r2"/>
</dbReference>
<dbReference type="Gene3D" id="1.10.10.10">
    <property type="entry name" value="Winged helix-like DNA-binding domain superfamily/Winged helix DNA-binding domain"/>
    <property type="match status" value="1"/>
</dbReference>
<gene>
    <name evidence="4" type="ORF">ACFQY0_10680</name>
</gene>
<dbReference type="RefSeq" id="WP_379712114.1">
    <property type="nucleotide sequence ID" value="NZ_JBHTBS010000004.1"/>
</dbReference>
<reference evidence="5" key="1">
    <citation type="journal article" date="2019" name="Int. J. Syst. Evol. Microbiol.">
        <title>The Global Catalogue of Microorganisms (GCM) 10K type strain sequencing project: providing services to taxonomists for standard genome sequencing and annotation.</title>
        <authorList>
            <consortium name="The Broad Institute Genomics Platform"/>
            <consortium name="The Broad Institute Genome Sequencing Center for Infectious Disease"/>
            <person name="Wu L."/>
            <person name="Ma J."/>
        </authorList>
    </citation>
    <scope>NUCLEOTIDE SEQUENCE [LARGE SCALE GENOMIC DNA]</scope>
    <source>
        <strain evidence="5">CGMCC 4.1467</strain>
    </source>
</reference>
<evidence type="ECO:0000259" key="3">
    <source>
        <dbReference type="Pfam" id="PF20239"/>
    </source>
</evidence>
<evidence type="ECO:0000313" key="4">
    <source>
        <dbReference type="EMBL" id="MFC7337643.1"/>
    </source>
</evidence>
<dbReference type="Pfam" id="PF20239">
    <property type="entry name" value="DUF6596"/>
    <property type="match status" value="1"/>
</dbReference>
<dbReference type="EMBL" id="JBHTBS010000004">
    <property type="protein sequence ID" value="MFC7337643.1"/>
    <property type="molecule type" value="Genomic_DNA"/>
</dbReference>
<evidence type="ECO:0000259" key="2">
    <source>
        <dbReference type="Pfam" id="PF08281"/>
    </source>
</evidence>
<dbReference type="PANTHER" id="PTHR47756">
    <property type="entry name" value="BLL6612 PROTEIN-RELATED"/>
    <property type="match status" value="1"/>
</dbReference>
<comment type="caution">
    <text evidence="4">The sequence shown here is derived from an EMBL/GenBank/DDBJ whole genome shotgun (WGS) entry which is preliminary data.</text>
</comment>
<dbReference type="Pfam" id="PF08281">
    <property type="entry name" value="Sigma70_r4_2"/>
    <property type="match status" value="1"/>
</dbReference>
<dbReference type="InterPro" id="IPR046531">
    <property type="entry name" value="DUF6596"/>
</dbReference>
<dbReference type="InterPro" id="IPR007627">
    <property type="entry name" value="RNA_pol_sigma70_r2"/>
</dbReference>